<name>A0A444X6M7_ARAHY</name>
<evidence type="ECO:0000313" key="1">
    <source>
        <dbReference type="EMBL" id="RYQ85350.1"/>
    </source>
</evidence>
<reference evidence="1 2" key="1">
    <citation type="submission" date="2019-01" db="EMBL/GenBank/DDBJ databases">
        <title>Sequencing of cultivated peanut Arachis hypogaea provides insights into genome evolution and oil improvement.</title>
        <authorList>
            <person name="Chen X."/>
        </authorList>
    </citation>
    <scope>NUCLEOTIDE SEQUENCE [LARGE SCALE GENOMIC DNA]</scope>
    <source>
        <strain evidence="2">cv. Fuhuasheng</strain>
        <tissue evidence="1">Leaves</tissue>
    </source>
</reference>
<dbReference type="Proteomes" id="UP000289738">
    <property type="component" value="Chromosome B10"/>
</dbReference>
<evidence type="ECO:0000313" key="2">
    <source>
        <dbReference type="Proteomes" id="UP000289738"/>
    </source>
</evidence>
<sequence length="89" mass="10361">MRSYRLCPNPAMHKKATGRPVSTRFRNEMDEVERVEKMSGLYKQIGYTRKRCPYQPTEDTEFRGVLSIGCVSHTYQPVDICNNNKQCIT</sequence>
<gene>
    <name evidence="1" type="ORF">Ahy_B10g104894</name>
</gene>
<dbReference type="AlphaFoldDB" id="A0A444X6M7"/>
<organism evidence="1 2">
    <name type="scientific">Arachis hypogaea</name>
    <name type="common">Peanut</name>
    <dbReference type="NCBI Taxonomy" id="3818"/>
    <lineage>
        <taxon>Eukaryota</taxon>
        <taxon>Viridiplantae</taxon>
        <taxon>Streptophyta</taxon>
        <taxon>Embryophyta</taxon>
        <taxon>Tracheophyta</taxon>
        <taxon>Spermatophyta</taxon>
        <taxon>Magnoliopsida</taxon>
        <taxon>eudicotyledons</taxon>
        <taxon>Gunneridae</taxon>
        <taxon>Pentapetalae</taxon>
        <taxon>rosids</taxon>
        <taxon>fabids</taxon>
        <taxon>Fabales</taxon>
        <taxon>Fabaceae</taxon>
        <taxon>Papilionoideae</taxon>
        <taxon>50 kb inversion clade</taxon>
        <taxon>dalbergioids sensu lato</taxon>
        <taxon>Dalbergieae</taxon>
        <taxon>Pterocarpus clade</taxon>
        <taxon>Arachis</taxon>
    </lineage>
</organism>
<keyword evidence="2" id="KW-1185">Reference proteome</keyword>
<dbReference type="EMBL" id="SDMP01000020">
    <property type="protein sequence ID" value="RYQ85350.1"/>
    <property type="molecule type" value="Genomic_DNA"/>
</dbReference>
<protein>
    <submittedName>
        <fullName evidence="1">Uncharacterized protein</fullName>
    </submittedName>
</protein>
<proteinExistence type="predicted"/>
<accession>A0A444X6M7</accession>
<comment type="caution">
    <text evidence="1">The sequence shown here is derived from an EMBL/GenBank/DDBJ whole genome shotgun (WGS) entry which is preliminary data.</text>
</comment>